<dbReference type="EMBL" id="FOIB01000014">
    <property type="protein sequence ID" value="SEU39532.1"/>
    <property type="molecule type" value="Genomic_DNA"/>
</dbReference>
<evidence type="ECO:0000259" key="7">
    <source>
        <dbReference type="Pfam" id="PF04932"/>
    </source>
</evidence>
<comment type="subcellular location">
    <subcellularLocation>
        <location evidence="1">Membrane</location>
        <topology evidence="1">Multi-pass membrane protein</topology>
    </subcellularLocation>
</comment>
<dbReference type="Proteomes" id="UP000183760">
    <property type="component" value="Unassembled WGS sequence"/>
</dbReference>
<dbReference type="STRING" id="1334629.MFUL124B02_42960"/>
<evidence type="ECO:0000313" key="9">
    <source>
        <dbReference type="EMBL" id="SEU39532.1"/>
    </source>
</evidence>
<feature type="transmembrane region" description="Helical" evidence="6">
    <location>
        <begin position="309"/>
        <end position="327"/>
    </location>
</feature>
<reference evidence="8 11" key="2">
    <citation type="submission" date="2019-07" db="EMBL/GenBank/DDBJ databases">
        <title>Whole genome shotgun sequence of Myxococcus fulvus NBRC 100333.</title>
        <authorList>
            <person name="Hosoyama A."/>
            <person name="Uohara A."/>
            <person name="Ohji S."/>
            <person name="Ichikawa N."/>
        </authorList>
    </citation>
    <scope>NUCLEOTIDE SEQUENCE [LARGE SCALE GENOMIC DNA]</scope>
    <source>
        <strain evidence="8 11">NBRC 100333</strain>
    </source>
</reference>
<evidence type="ECO:0000256" key="1">
    <source>
        <dbReference type="ARBA" id="ARBA00004141"/>
    </source>
</evidence>
<dbReference type="NCBIfam" id="NF041870">
    <property type="entry name" value="Wzy_EPS"/>
    <property type="match status" value="1"/>
</dbReference>
<comment type="caution">
    <text evidence="8">The sequence shown here is derived from an EMBL/GenBank/DDBJ whole genome shotgun (WGS) entry which is preliminary data.</text>
</comment>
<feature type="transmembrane region" description="Helical" evidence="6">
    <location>
        <begin position="201"/>
        <end position="221"/>
    </location>
</feature>
<feature type="transmembrane region" description="Helical" evidence="6">
    <location>
        <begin position="53"/>
        <end position="70"/>
    </location>
</feature>
<evidence type="ECO:0000313" key="8">
    <source>
        <dbReference type="EMBL" id="GEN11258.1"/>
    </source>
</evidence>
<feature type="transmembrane region" description="Helical" evidence="6">
    <location>
        <begin position="13"/>
        <end position="46"/>
    </location>
</feature>
<evidence type="ECO:0000256" key="6">
    <source>
        <dbReference type="SAM" id="Phobius"/>
    </source>
</evidence>
<keyword evidence="10" id="KW-1185">Reference proteome</keyword>
<feature type="domain" description="O-antigen ligase-related" evidence="7">
    <location>
        <begin position="266"/>
        <end position="416"/>
    </location>
</feature>
<name>A0A511TDK4_MYXFU</name>
<feature type="transmembrane region" description="Helical" evidence="6">
    <location>
        <begin position="282"/>
        <end position="302"/>
    </location>
</feature>
<dbReference type="Pfam" id="PF04932">
    <property type="entry name" value="Wzy_C"/>
    <property type="match status" value="1"/>
</dbReference>
<dbReference type="GO" id="GO:0016020">
    <property type="term" value="C:membrane"/>
    <property type="evidence" value="ECO:0007669"/>
    <property type="project" value="UniProtKB-SubCell"/>
</dbReference>
<feature type="region of interest" description="Disordered" evidence="5">
    <location>
        <begin position="510"/>
        <end position="531"/>
    </location>
</feature>
<evidence type="ECO:0000256" key="2">
    <source>
        <dbReference type="ARBA" id="ARBA00022692"/>
    </source>
</evidence>
<keyword evidence="2 6" id="KW-0812">Transmembrane</keyword>
<gene>
    <name evidence="8" type="ORF">MFU01_62950</name>
    <name evidence="9" type="ORF">SAMN05443572_114107</name>
</gene>
<feature type="transmembrane region" description="Helical" evidence="6">
    <location>
        <begin position="466"/>
        <end position="486"/>
    </location>
</feature>
<dbReference type="EMBL" id="BJXR01000045">
    <property type="protein sequence ID" value="GEN11258.1"/>
    <property type="molecule type" value="Genomic_DNA"/>
</dbReference>
<accession>A0A511TDK4</accession>
<keyword evidence="9" id="KW-0436">Ligase</keyword>
<evidence type="ECO:0000256" key="4">
    <source>
        <dbReference type="ARBA" id="ARBA00023136"/>
    </source>
</evidence>
<dbReference type="Proteomes" id="UP000321514">
    <property type="component" value="Unassembled WGS sequence"/>
</dbReference>
<sequence length="531" mass="58179">MTYAPDRPSYLRFVALLGFLVLATVGGALLHPVVALAPVLLVAVLWLVVKVPIRYPVMIVTYLVLAVDYVPERPQSGFWPSPLHPLGELLFAQLSYITKIGALRFPLVDVLIVGLLGLAMYRRVTKSKIDPPALPMPRPLIAVVALSLIAILFMEVRGVMRGGDFKNSLWQWHQAAMMPFIVAMFHYAMRGPEDWPIFARTVIAAGLTKAAISVYFGAIVVPSMGVFVEYTTCHSDSMTFNFCLLVATMRFLERPKGAHALRGLLLMFCIFMGMVYNDRRLAYVSFVGCLAAGYLITPWPAFKRTFTRGLVLLAPLLLVYFAVGWNARGGAFAPVHKVRSLIDGEGGEGNLDYRDIENLDVIATWTQFPLLGTGYGHEFLEPIPLPNIAFVFPQYRYHPHNSLLGLFAFGGMVGYTGVWMYLVVTIFLAVRAYHRSHIAEHRAAGLIIVGAVICYINQVFGDMGIISYICTFVVSLCVVASGKLAVATGAWPMPHTALVPPAPSAPVPPPGAIIHTNPGDESQAPALARHG</sequence>
<feature type="transmembrane region" description="Helical" evidence="6">
    <location>
        <begin position="172"/>
        <end position="189"/>
    </location>
</feature>
<organism evidence="8 11">
    <name type="scientific">Myxococcus fulvus</name>
    <dbReference type="NCBI Taxonomy" id="33"/>
    <lineage>
        <taxon>Bacteria</taxon>
        <taxon>Pseudomonadati</taxon>
        <taxon>Myxococcota</taxon>
        <taxon>Myxococcia</taxon>
        <taxon>Myxococcales</taxon>
        <taxon>Cystobacterineae</taxon>
        <taxon>Myxococcaceae</taxon>
        <taxon>Myxococcus</taxon>
    </lineage>
</organism>
<feature type="transmembrane region" description="Helical" evidence="6">
    <location>
        <begin position="442"/>
        <end position="460"/>
    </location>
</feature>
<dbReference type="AlphaFoldDB" id="A0A511TDK4"/>
<evidence type="ECO:0000256" key="3">
    <source>
        <dbReference type="ARBA" id="ARBA00022989"/>
    </source>
</evidence>
<evidence type="ECO:0000313" key="10">
    <source>
        <dbReference type="Proteomes" id="UP000183760"/>
    </source>
</evidence>
<dbReference type="InterPro" id="IPR007016">
    <property type="entry name" value="O-antigen_ligase-rel_domated"/>
</dbReference>
<proteinExistence type="predicted"/>
<dbReference type="GO" id="GO:0016874">
    <property type="term" value="F:ligase activity"/>
    <property type="evidence" value="ECO:0007669"/>
    <property type="project" value="UniProtKB-KW"/>
</dbReference>
<keyword evidence="3 6" id="KW-1133">Transmembrane helix</keyword>
<feature type="transmembrane region" description="Helical" evidence="6">
    <location>
        <begin position="259"/>
        <end position="276"/>
    </location>
</feature>
<feature type="transmembrane region" description="Helical" evidence="6">
    <location>
        <begin position="403"/>
        <end position="430"/>
    </location>
</feature>
<protein>
    <submittedName>
        <fullName evidence="9">O-antigen ligase</fullName>
    </submittedName>
</protein>
<evidence type="ECO:0000313" key="11">
    <source>
        <dbReference type="Proteomes" id="UP000321514"/>
    </source>
</evidence>
<dbReference type="RefSeq" id="WP_245772634.1">
    <property type="nucleotide sequence ID" value="NZ_BJXR01000045.1"/>
</dbReference>
<keyword evidence="4 6" id="KW-0472">Membrane</keyword>
<feature type="transmembrane region" description="Helical" evidence="6">
    <location>
        <begin position="140"/>
        <end position="160"/>
    </location>
</feature>
<evidence type="ECO:0000256" key="5">
    <source>
        <dbReference type="SAM" id="MobiDB-lite"/>
    </source>
</evidence>
<feature type="transmembrane region" description="Helical" evidence="6">
    <location>
        <begin position="90"/>
        <end position="119"/>
    </location>
</feature>
<reference evidence="9 10" key="1">
    <citation type="submission" date="2016-10" db="EMBL/GenBank/DDBJ databases">
        <authorList>
            <person name="Varghese N."/>
            <person name="Submissions S."/>
        </authorList>
    </citation>
    <scope>NUCLEOTIDE SEQUENCE [LARGE SCALE GENOMIC DNA]</scope>
    <source>
        <strain evidence="9 10">DSM 16525</strain>
    </source>
</reference>